<comment type="caution">
    <text evidence="2">The sequence shown here is derived from an EMBL/GenBank/DDBJ whole genome shotgun (WGS) entry which is preliminary data.</text>
</comment>
<keyword evidence="1" id="KW-0472">Membrane</keyword>
<reference evidence="2 3" key="1">
    <citation type="submission" date="2015-12" db="EMBL/GenBank/DDBJ databases">
        <title>Genome sequence of the marine Rhodobacteraceae strain O3.65, Candidatus Tritonibacter horizontis.</title>
        <authorList>
            <person name="Poehlein A."/>
            <person name="Giebel H.A."/>
            <person name="Voget S."/>
            <person name="Brinkhoff T."/>
        </authorList>
    </citation>
    <scope>NUCLEOTIDE SEQUENCE [LARGE SCALE GENOMIC DNA]</scope>
    <source>
        <strain evidence="2 3">O3.65</strain>
    </source>
</reference>
<protein>
    <submittedName>
        <fullName evidence="2">Uncharacterized protein</fullName>
    </submittedName>
</protein>
<evidence type="ECO:0000313" key="3">
    <source>
        <dbReference type="Proteomes" id="UP000068382"/>
    </source>
</evidence>
<proteinExistence type="predicted"/>
<accession>A0A132BWN6</accession>
<keyword evidence="1" id="KW-1133">Transmembrane helix</keyword>
<keyword evidence="1" id="KW-0812">Transmembrane</keyword>
<dbReference type="EMBL" id="LPUY01000065">
    <property type="protein sequence ID" value="KUP92799.1"/>
    <property type="molecule type" value="Genomic_DNA"/>
</dbReference>
<evidence type="ECO:0000256" key="1">
    <source>
        <dbReference type="SAM" id="Phobius"/>
    </source>
</evidence>
<keyword evidence="3" id="KW-1185">Reference proteome</keyword>
<feature type="transmembrane region" description="Helical" evidence="1">
    <location>
        <begin position="38"/>
        <end position="61"/>
    </location>
</feature>
<sequence>MKRSSELFRPLAQRVWWRDKTSTVGGFASVPPVCAERFLALSGLSFAVPAGVLALLFWRIFILLCSTERHDNLGGHHVLS</sequence>
<name>A0A132BWN6_9RHOB</name>
<dbReference type="AlphaFoldDB" id="A0A132BWN6"/>
<dbReference type="Proteomes" id="UP000068382">
    <property type="component" value="Unassembled WGS sequence"/>
</dbReference>
<organism evidence="2 3">
    <name type="scientific">Tritonibacter horizontis</name>
    <dbReference type="NCBI Taxonomy" id="1768241"/>
    <lineage>
        <taxon>Bacteria</taxon>
        <taxon>Pseudomonadati</taxon>
        <taxon>Pseudomonadota</taxon>
        <taxon>Alphaproteobacteria</taxon>
        <taxon>Rhodobacterales</taxon>
        <taxon>Paracoccaceae</taxon>
        <taxon>Tritonibacter</taxon>
    </lineage>
</organism>
<gene>
    <name evidence="2" type="ORF">TRIHO_22500</name>
</gene>
<evidence type="ECO:0000313" key="2">
    <source>
        <dbReference type="EMBL" id="KUP92799.1"/>
    </source>
</evidence>